<protein>
    <recommendedName>
        <fullName evidence="3">Flagellar motor switch protein FliN-like C-terminal domain-containing protein</fullName>
    </recommendedName>
</protein>
<dbReference type="HOGENOM" id="CLU_2496099_0_0_12"/>
<evidence type="ECO:0008006" key="3">
    <source>
        <dbReference type="Google" id="ProtNLM"/>
    </source>
</evidence>
<evidence type="ECO:0000313" key="2">
    <source>
        <dbReference type="Proteomes" id="UP000018680"/>
    </source>
</evidence>
<dbReference type="RefSeq" id="WP_024268997.1">
    <property type="nucleotide sequence ID" value="NC_023035.1"/>
</dbReference>
<proteinExistence type="predicted"/>
<gene>
    <name evidence="1" type="ORF">L21SP2_2749</name>
</gene>
<dbReference type="KEGG" id="slr:L21SP2_2749"/>
<accession>V5WKN2</accession>
<keyword evidence="2" id="KW-1185">Reference proteome</keyword>
<evidence type="ECO:0000313" key="1">
    <source>
        <dbReference type="EMBL" id="AHC16099.1"/>
    </source>
</evidence>
<reference evidence="1 2" key="1">
    <citation type="journal article" date="2015" name="Stand. Genomic Sci.">
        <title>Complete genome sequence and description of Salinispira pacifica gen. nov., sp. nov., a novel spirochaete isolated form a hypersaline microbial mat.</title>
        <authorList>
            <person name="Ben Hania W."/>
            <person name="Joseph M."/>
            <person name="Schumann P."/>
            <person name="Bunk B."/>
            <person name="Fiebig A."/>
            <person name="Sproer C."/>
            <person name="Klenk H.P."/>
            <person name="Fardeau M.L."/>
            <person name="Spring S."/>
        </authorList>
    </citation>
    <scope>NUCLEOTIDE SEQUENCE [LARGE SCALE GENOMIC DNA]</scope>
    <source>
        <strain evidence="1 2">L21-RPul-D2</strain>
    </source>
</reference>
<sequence length="86" mass="9923">MGKTEKKPGSSPVSNIRLQPRIRIAEFTTAAGELEYLFPGQRQRDLKWDSRECRLMLNDSVIALGEVKSDENGIRFVIRKMKEERT</sequence>
<organism evidence="1 2">
    <name type="scientific">Salinispira pacifica</name>
    <dbReference type="NCBI Taxonomy" id="1307761"/>
    <lineage>
        <taxon>Bacteria</taxon>
        <taxon>Pseudomonadati</taxon>
        <taxon>Spirochaetota</taxon>
        <taxon>Spirochaetia</taxon>
        <taxon>Spirochaetales</taxon>
        <taxon>Spirochaetaceae</taxon>
        <taxon>Salinispira</taxon>
    </lineage>
</organism>
<dbReference type="STRING" id="1307761.L21SP2_2749"/>
<name>V5WKN2_9SPIO</name>
<dbReference type="EMBL" id="CP006939">
    <property type="protein sequence ID" value="AHC16099.1"/>
    <property type="molecule type" value="Genomic_DNA"/>
</dbReference>
<dbReference type="Proteomes" id="UP000018680">
    <property type="component" value="Chromosome"/>
</dbReference>
<dbReference type="AlphaFoldDB" id="V5WKN2"/>